<feature type="domain" description="Topoisomerase 6 subunit A/Spo11 TOPRIM" evidence="15">
    <location>
        <begin position="243"/>
        <end position="404"/>
    </location>
</feature>
<evidence type="ECO:0000256" key="7">
    <source>
        <dbReference type="ARBA" id="ARBA00022842"/>
    </source>
</evidence>
<dbReference type="Proteomes" id="UP000001072">
    <property type="component" value="Unassembled WGS sequence"/>
</dbReference>
<evidence type="ECO:0000256" key="6">
    <source>
        <dbReference type="ARBA" id="ARBA00022723"/>
    </source>
</evidence>
<dbReference type="GO" id="GO:0005524">
    <property type="term" value="F:ATP binding"/>
    <property type="evidence" value="ECO:0007669"/>
    <property type="project" value="InterPro"/>
</dbReference>
<reference evidence="17" key="1">
    <citation type="journal article" date="2011" name="Proc. Natl. Acad. Sci. U.S.A.">
        <title>Obligate biotrophy features unraveled by the genomic analysis of rust fungi.</title>
        <authorList>
            <person name="Duplessis S."/>
            <person name="Cuomo C.A."/>
            <person name="Lin Y.-C."/>
            <person name="Aerts A."/>
            <person name="Tisserant E."/>
            <person name="Veneault-Fourrey C."/>
            <person name="Joly D.L."/>
            <person name="Hacquard S."/>
            <person name="Amselem J."/>
            <person name="Cantarel B.L."/>
            <person name="Chiu R."/>
            <person name="Coutinho P.M."/>
            <person name="Feau N."/>
            <person name="Field M."/>
            <person name="Frey P."/>
            <person name="Gelhaye E."/>
            <person name="Goldberg J."/>
            <person name="Grabherr M.G."/>
            <person name="Kodira C.D."/>
            <person name="Kohler A."/>
            <person name="Kuees U."/>
            <person name="Lindquist E.A."/>
            <person name="Lucas S.M."/>
            <person name="Mago R."/>
            <person name="Mauceli E."/>
            <person name="Morin E."/>
            <person name="Murat C."/>
            <person name="Pangilinan J.L."/>
            <person name="Park R."/>
            <person name="Pearson M."/>
            <person name="Quesneville H."/>
            <person name="Rouhier N."/>
            <person name="Sakthikumar S."/>
            <person name="Salamov A.A."/>
            <person name="Schmutz J."/>
            <person name="Selles B."/>
            <person name="Shapiro H."/>
            <person name="Tanguay P."/>
            <person name="Tuskan G.A."/>
            <person name="Henrissat B."/>
            <person name="Van de Peer Y."/>
            <person name="Rouze P."/>
            <person name="Ellis J.G."/>
            <person name="Dodds P.N."/>
            <person name="Schein J.E."/>
            <person name="Zhong S."/>
            <person name="Hamelin R.C."/>
            <person name="Grigoriev I.V."/>
            <person name="Szabo L.J."/>
            <person name="Martin F."/>
        </authorList>
    </citation>
    <scope>NUCLEOTIDE SEQUENCE [LARGE SCALE GENOMIC DNA]</scope>
    <source>
        <strain evidence="17">98AG31 / pathotype 3-4-7</strain>
    </source>
</reference>
<dbReference type="Pfam" id="PF21180">
    <property type="entry name" value="TOP6A-Spo11_Toprim"/>
    <property type="match status" value="1"/>
</dbReference>
<evidence type="ECO:0000259" key="14">
    <source>
        <dbReference type="Pfam" id="PF04406"/>
    </source>
</evidence>
<dbReference type="InterPro" id="IPR013048">
    <property type="entry name" value="Meiotic_Spo11"/>
</dbReference>
<dbReference type="InterPro" id="IPR034136">
    <property type="entry name" value="TOPRIM_Topo6A/Spo11"/>
</dbReference>
<comment type="similarity">
    <text evidence="4 12">Belongs to the TOP6A family.</text>
</comment>
<accession>F4REZ5</accession>
<keyword evidence="8 12" id="KW-0799">Topoisomerase</keyword>
<feature type="domain" description="Spo11/DNA topoisomerase VI subunit A N-terminal" evidence="14">
    <location>
        <begin position="135"/>
        <end position="194"/>
    </location>
</feature>
<dbReference type="PRINTS" id="PR01551">
    <property type="entry name" value="SPO11HOMOLOG"/>
</dbReference>
<evidence type="ECO:0000256" key="4">
    <source>
        <dbReference type="ARBA" id="ARBA00006559"/>
    </source>
</evidence>
<dbReference type="PANTHER" id="PTHR10848">
    <property type="entry name" value="MEIOTIC RECOMBINATION PROTEIN SPO11"/>
    <property type="match status" value="1"/>
</dbReference>
<dbReference type="Gene3D" id="3.40.1360.10">
    <property type="match status" value="1"/>
</dbReference>
<sequence>MNQSDYFSTQNAQDDMQEDILPLSDNESDEWLVSDSSNPEDINEMIKMEEVDVEDEIVDSDLLQTRLNTIRKLESLALNVIEQIHNVNTGDIRPISLPFLKRGSTTTGNHVALKNRTITFPKKVQNSKSGSGAKELAMLLRIVEITHDAISRNVTVTKREIYYRDVNLFKTQTQVDRLVDDLAATLEISRAELHTFASSKGLLSGNIQLKTTDDQIISASKIPALIPAAEVISEIILEEDVRFVLVVEKEAVFTSLLSVGFPDDRRFGKSALITGKGYPDLATRQLLHRLSTEEKSNHIPIYILVDCDPHGIDILSVYKFGSHKMSFQTGLSVEKIEWIGLKCSEWKELDLDSHSLLPLTKSDLSKAEQLISRKGLPQSWLNELSSMLEMGFKAEIQALLSFKQKVEDPNHRIHQPFQKDDGLVEYLLKKLILV</sequence>
<evidence type="ECO:0000256" key="1">
    <source>
        <dbReference type="ARBA" id="ARBA00000185"/>
    </source>
</evidence>
<dbReference type="GO" id="GO:0042138">
    <property type="term" value="P:meiotic DNA double-strand break formation"/>
    <property type="evidence" value="ECO:0007669"/>
    <property type="project" value="InterPro"/>
</dbReference>
<evidence type="ECO:0000256" key="13">
    <source>
        <dbReference type="SAM" id="MobiDB-lite"/>
    </source>
</evidence>
<keyword evidence="6" id="KW-0479">Metal-binding</keyword>
<feature type="compositionally biased region" description="Polar residues" evidence="13">
    <location>
        <begin position="1"/>
        <end position="14"/>
    </location>
</feature>
<dbReference type="Gene3D" id="1.10.10.10">
    <property type="entry name" value="Winged helix-like DNA-binding domain superfamily/Winged helix DNA-binding domain"/>
    <property type="match status" value="1"/>
</dbReference>
<evidence type="ECO:0000313" key="16">
    <source>
        <dbReference type="EMBL" id="EGG09195.1"/>
    </source>
</evidence>
<dbReference type="PRINTS" id="PR01550">
    <property type="entry name" value="TOP6AFAMILY"/>
</dbReference>
<dbReference type="GO" id="GO:0003677">
    <property type="term" value="F:DNA binding"/>
    <property type="evidence" value="ECO:0007669"/>
    <property type="project" value="UniProtKB-UniRule"/>
</dbReference>
<dbReference type="GeneID" id="18922298"/>
<evidence type="ECO:0000256" key="12">
    <source>
        <dbReference type="PROSITE-ProRule" id="PRU01385"/>
    </source>
</evidence>
<evidence type="ECO:0000256" key="5">
    <source>
        <dbReference type="ARBA" id="ARBA00012895"/>
    </source>
</evidence>
<comment type="subcellular location">
    <subcellularLocation>
        <location evidence="3">Nucleus</location>
    </subcellularLocation>
</comment>
<keyword evidence="17" id="KW-1185">Reference proteome</keyword>
<evidence type="ECO:0000256" key="11">
    <source>
        <dbReference type="ARBA" id="ARBA00023242"/>
    </source>
</evidence>
<evidence type="ECO:0000256" key="8">
    <source>
        <dbReference type="ARBA" id="ARBA00023029"/>
    </source>
</evidence>
<keyword evidence="10 12" id="KW-0413">Isomerase</keyword>
<dbReference type="EMBL" id="GL883098">
    <property type="protein sequence ID" value="EGG09195.1"/>
    <property type="molecule type" value="Genomic_DNA"/>
</dbReference>
<dbReference type="InterPro" id="IPR036078">
    <property type="entry name" value="Spo11/TopoVI_A_sf"/>
</dbReference>
<dbReference type="InterPro" id="IPR013049">
    <property type="entry name" value="Spo11/TopoVI_A_N"/>
</dbReference>
<dbReference type="eggNOG" id="KOG2795">
    <property type="taxonomic scope" value="Eukaryota"/>
</dbReference>
<dbReference type="PROSITE" id="PS52041">
    <property type="entry name" value="TOPO_IIB"/>
    <property type="match status" value="1"/>
</dbReference>
<evidence type="ECO:0000259" key="15">
    <source>
        <dbReference type="Pfam" id="PF21180"/>
    </source>
</evidence>
<dbReference type="Pfam" id="PF04406">
    <property type="entry name" value="TP6A_N"/>
    <property type="match status" value="1"/>
</dbReference>
<protein>
    <recommendedName>
        <fullName evidence="5">DNA topoisomerase (ATP-hydrolyzing)</fullName>
        <ecNumber evidence="5">5.6.2.2</ecNumber>
    </recommendedName>
</protein>
<gene>
    <name evidence="16" type="ORF">MELLADRAFT_104525</name>
</gene>
<proteinExistence type="inferred from homology"/>
<organism evidence="17">
    <name type="scientific">Melampsora larici-populina (strain 98AG31 / pathotype 3-4-7)</name>
    <name type="common">Poplar leaf rust fungus</name>
    <dbReference type="NCBI Taxonomy" id="747676"/>
    <lineage>
        <taxon>Eukaryota</taxon>
        <taxon>Fungi</taxon>
        <taxon>Dikarya</taxon>
        <taxon>Basidiomycota</taxon>
        <taxon>Pucciniomycotina</taxon>
        <taxon>Pucciniomycetes</taxon>
        <taxon>Pucciniales</taxon>
        <taxon>Melampsoraceae</taxon>
        <taxon>Melampsora</taxon>
    </lineage>
</organism>
<evidence type="ECO:0000256" key="3">
    <source>
        <dbReference type="ARBA" id="ARBA00004123"/>
    </source>
</evidence>
<dbReference type="PANTHER" id="PTHR10848:SF0">
    <property type="entry name" value="MEIOTIC RECOMBINATION PROTEIN SPO11"/>
    <property type="match status" value="1"/>
</dbReference>
<name>F4REZ5_MELLP</name>
<keyword evidence="11" id="KW-0539">Nucleus</keyword>
<dbReference type="HOGENOM" id="CLU_037229_0_2_1"/>
<comment type="cofactor">
    <cofactor evidence="2">
        <name>Mg(2+)</name>
        <dbReference type="ChEBI" id="CHEBI:18420"/>
    </cofactor>
</comment>
<evidence type="ECO:0000256" key="2">
    <source>
        <dbReference type="ARBA" id="ARBA00001946"/>
    </source>
</evidence>
<dbReference type="GO" id="GO:0007131">
    <property type="term" value="P:reciprocal meiotic recombination"/>
    <property type="evidence" value="ECO:0007669"/>
    <property type="project" value="TreeGrafter"/>
</dbReference>
<dbReference type="InterPro" id="IPR002815">
    <property type="entry name" value="Spo11/TopoVI_A"/>
</dbReference>
<comment type="catalytic activity">
    <reaction evidence="1 12">
        <text>ATP-dependent breakage, passage and rejoining of double-stranded DNA.</text>
        <dbReference type="EC" id="5.6.2.2"/>
    </reaction>
</comment>
<dbReference type="GO" id="GO:0000228">
    <property type="term" value="C:nuclear chromosome"/>
    <property type="evidence" value="ECO:0007669"/>
    <property type="project" value="TreeGrafter"/>
</dbReference>
<feature type="region of interest" description="Disordered" evidence="13">
    <location>
        <begin position="1"/>
        <end position="38"/>
    </location>
</feature>
<dbReference type="InParanoid" id="F4REZ5"/>
<dbReference type="STRING" id="747676.F4REZ5"/>
<keyword evidence="9 12" id="KW-0238">DNA-binding</keyword>
<dbReference type="OrthoDB" id="2503063at2759"/>
<dbReference type="InterPro" id="IPR036388">
    <property type="entry name" value="WH-like_DNA-bd_sf"/>
</dbReference>
<dbReference type="VEuPathDB" id="FungiDB:MELLADRAFT_104525"/>
<dbReference type="RefSeq" id="XP_007407555.1">
    <property type="nucleotide sequence ID" value="XM_007407493.1"/>
</dbReference>
<dbReference type="FunCoup" id="F4REZ5">
    <property type="interactions" value="84"/>
</dbReference>
<dbReference type="CDD" id="cd00223">
    <property type="entry name" value="TOPRIM_TopoIIB_SPO"/>
    <property type="match status" value="1"/>
</dbReference>
<dbReference type="SUPFAM" id="SSF56726">
    <property type="entry name" value="DNA topoisomerase IV, alpha subunit"/>
    <property type="match status" value="1"/>
</dbReference>
<evidence type="ECO:0000256" key="9">
    <source>
        <dbReference type="ARBA" id="ARBA00023125"/>
    </source>
</evidence>
<dbReference type="EC" id="5.6.2.2" evidence="5"/>
<dbReference type="KEGG" id="mlr:MELLADRAFT_104525"/>
<keyword evidence="7" id="KW-0460">Magnesium</keyword>
<evidence type="ECO:0000256" key="10">
    <source>
        <dbReference type="ARBA" id="ARBA00023235"/>
    </source>
</evidence>
<evidence type="ECO:0000313" key="17">
    <source>
        <dbReference type="Proteomes" id="UP000001072"/>
    </source>
</evidence>
<dbReference type="GO" id="GO:0003918">
    <property type="term" value="F:DNA topoisomerase type II (double strand cut, ATP-hydrolyzing) activity"/>
    <property type="evidence" value="ECO:0007669"/>
    <property type="project" value="UniProtKB-UniRule"/>
</dbReference>
<dbReference type="GO" id="GO:0000706">
    <property type="term" value="P:meiotic DNA double-strand break processing"/>
    <property type="evidence" value="ECO:0007669"/>
    <property type="project" value="TreeGrafter"/>
</dbReference>
<dbReference type="GO" id="GO:0046872">
    <property type="term" value="F:metal ion binding"/>
    <property type="evidence" value="ECO:0007669"/>
    <property type="project" value="UniProtKB-KW"/>
</dbReference>
<feature type="active site" description="O-(5'-phospho-DNA)-tyrosine intermediate" evidence="12">
    <location>
        <position position="163"/>
    </location>
</feature>
<dbReference type="AlphaFoldDB" id="F4REZ5"/>